<dbReference type="Gene3D" id="3.40.50.720">
    <property type="entry name" value="NAD(P)-binding Rossmann-like Domain"/>
    <property type="match status" value="1"/>
</dbReference>
<dbReference type="RefSeq" id="WP_110359173.1">
    <property type="nucleotide sequence ID" value="NZ_QFLI01000001.1"/>
</dbReference>
<dbReference type="PANTHER" id="PTHR21089">
    <property type="entry name" value="SHIKIMATE DEHYDROGENASE"/>
    <property type="match status" value="1"/>
</dbReference>
<dbReference type="GO" id="GO:0019632">
    <property type="term" value="P:shikimate metabolic process"/>
    <property type="evidence" value="ECO:0007669"/>
    <property type="project" value="TreeGrafter"/>
</dbReference>
<dbReference type="GO" id="GO:0005829">
    <property type="term" value="C:cytosol"/>
    <property type="evidence" value="ECO:0007669"/>
    <property type="project" value="TreeGrafter"/>
</dbReference>
<comment type="pathway">
    <text evidence="1">Metabolic intermediate biosynthesis; chorismate biosynthesis; chorismate from D-erythrose 4-phosphate and phosphoenolpyruvate: step 4/7.</text>
</comment>
<dbReference type="Gene3D" id="3.40.50.10860">
    <property type="entry name" value="Leucine Dehydrogenase, chain A, domain 1"/>
    <property type="match status" value="1"/>
</dbReference>
<dbReference type="Pfam" id="PF08501">
    <property type="entry name" value="Shikimate_dh_N"/>
    <property type="match status" value="1"/>
</dbReference>
<dbReference type="OrthoDB" id="9792692at2"/>
<feature type="domain" description="Shikimate dehydrogenase substrate binding N-terminal" evidence="4">
    <location>
        <begin position="6"/>
        <end position="87"/>
    </location>
</feature>
<evidence type="ECO:0000313" key="6">
    <source>
        <dbReference type="Proteomes" id="UP000248079"/>
    </source>
</evidence>
<dbReference type="GO" id="GO:0009073">
    <property type="term" value="P:aromatic amino acid family biosynthetic process"/>
    <property type="evidence" value="ECO:0007669"/>
    <property type="project" value="UniProtKB-KW"/>
</dbReference>
<dbReference type="SUPFAM" id="SSF51735">
    <property type="entry name" value="NAD(P)-binding Rossmann-fold domains"/>
    <property type="match status" value="1"/>
</dbReference>
<gene>
    <name evidence="5" type="primary">aroE</name>
    <name evidence="5" type="ORF">DF185_02690</name>
</gene>
<dbReference type="InterPro" id="IPR036291">
    <property type="entry name" value="NAD(P)-bd_dom_sf"/>
</dbReference>
<name>A0A2V4A2S5_9BACT</name>
<organism evidence="5 6">
    <name type="scientific">Marinifilum breve</name>
    <dbReference type="NCBI Taxonomy" id="2184082"/>
    <lineage>
        <taxon>Bacteria</taxon>
        <taxon>Pseudomonadati</taxon>
        <taxon>Bacteroidota</taxon>
        <taxon>Bacteroidia</taxon>
        <taxon>Marinilabiliales</taxon>
        <taxon>Marinifilaceae</taxon>
    </lineage>
</organism>
<keyword evidence="3" id="KW-0028">Amino-acid biosynthesis</keyword>
<accession>A0A2V4A2S5</accession>
<dbReference type="AlphaFoldDB" id="A0A2V4A2S5"/>
<sequence length="247" mass="28034">MNTYGILGYPLGHSFSKKYFEEKFTELNIEAEFLNFELPSIQGLPNTLKETKNLKGFCVTIPYKEEVIQFLDEIDPLAKKLGAVNSVQIIKNGDETKLKGFNTDIFGFQESLKEFIGENRPKALILGTGGASKAVAGGLEDLGIEYKFVSRSAKENQFTYEQLTQEIMENYKLIVNCSPLGTFPKDDTCPNLPYQHLSEEHFLYDLVYNPAETLFMKKGAEQGAKTHNGLKMLHLQAEKNWEIWNEL</sequence>
<dbReference type="InterPro" id="IPR022893">
    <property type="entry name" value="Shikimate_DH_fam"/>
</dbReference>
<reference evidence="5 6" key="1">
    <citation type="submission" date="2018-05" db="EMBL/GenBank/DDBJ databases">
        <title>Marinifilum breve JC075T sp. nov., a marine bacterium isolated from Yongle Blue Hole in the South China Sea.</title>
        <authorList>
            <person name="Fu T."/>
        </authorList>
    </citation>
    <scope>NUCLEOTIDE SEQUENCE [LARGE SCALE GENOMIC DNA]</scope>
    <source>
        <strain evidence="5 6">JC075</strain>
    </source>
</reference>
<dbReference type="GO" id="GO:0050661">
    <property type="term" value="F:NADP binding"/>
    <property type="evidence" value="ECO:0007669"/>
    <property type="project" value="TreeGrafter"/>
</dbReference>
<proteinExistence type="predicted"/>
<evidence type="ECO:0000259" key="4">
    <source>
        <dbReference type="Pfam" id="PF08501"/>
    </source>
</evidence>
<dbReference type="Proteomes" id="UP000248079">
    <property type="component" value="Unassembled WGS sequence"/>
</dbReference>
<evidence type="ECO:0000313" key="5">
    <source>
        <dbReference type="EMBL" id="PXY03016.1"/>
    </source>
</evidence>
<dbReference type="SUPFAM" id="SSF53223">
    <property type="entry name" value="Aminoacid dehydrogenase-like, N-terminal domain"/>
    <property type="match status" value="1"/>
</dbReference>
<keyword evidence="6" id="KW-1185">Reference proteome</keyword>
<dbReference type="EC" id="1.1.1.25" evidence="5"/>
<evidence type="ECO:0000256" key="1">
    <source>
        <dbReference type="ARBA" id="ARBA00004871"/>
    </source>
</evidence>
<comment type="caution">
    <text evidence="5">The sequence shown here is derived from an EMBL/GenBank/DDBJ whole genome shotgun (WGS) entry which is preliminary data.</text>
</comment>
<dbReference type="GO" id="GO:0004764">
    <property type="term" value="F:shikimate 3-dehydrogenase (NADP+) activity"/>
    <property type="evidence" value="ECO:0007669"/>
    <property type="project" value="UniProtKB-EC"/>
</dbReference>
<dbReference type="InterPro" id="IPR013708">
    <property type="entry name" value="Shikimate_DH-bd_N"/>
</dbReference>
<dbReference type="GO" id="GO:0009423">
    <property type="term" value="P:chorismate biosynthetic process"/>
    <property type="evidence" value="ECO:0007669"/>
    <property type="project" value="TreeGrafter"/>
</dbReference>
<dbReference type="InterPro" id="IPR046346">
    <property type="entry name" value="Aminoacid_DH-like_N_sf"/>
</dbReference>
<dbReference type="PANTHER" id="PTHR21089:SF1">
    <property type="entry name" value="BIFUNCTIONAL 3-DEHYDROQUINATE DEHYDRATASE_SHIKIMATE DEHYDROGENASE, CHLOROPLASTIC"/>
    <property type="match status" value="1"/>
</dbReference>
<evidence type="ECO:0000256" key="3">
    <source>
        <dbReference type="ARBA" id="ARBA00023141"/>
    </source>
</evidence>
<dbReference type="EMBL" id="QFLI01000001">
    <property type="protein sequence ID" value="PXY03016.1"/>
    <property type="molecule type" value="Genomic_DNA"/>
</dbReference>
<dbReference type="CDD" id="cd01065">
    <property type="entry name" value="NAD_bind_Shikimate_DH"/>
    <property type="match status" value="1"/>
</dbReference>
<keyword evidence="2 5" id="KW-0560">Oxidoreductase</keyword>
<protein>
    <submittedName>
        <fullName evidence="5">Shikimate dehydrogenase</fullName>
        <ecNumber evidence="5">1.1.1.25</ecNumber>
    </submittedName>
</protein>
<evidence type="ECO:0000256" key="2">
    <source>
        <dbReference type="ARBA" id="ARBA00023002"/>
    </source>
</evidence>
<keyword evidence="3" id="KW-0057">Aromatic amino acid biosynthesis</keyword>